<name>A0A7S1KST1_9EUKA</name>
<keyword evidence="1" id="KW-0808">Transferase</keyword>
<dbReference type="GO" id="GO:0046854">
    <property type="term" value="P:phosphatidylinositol phosphate biosynthetic process"/>
    <property type="evidence" value="ECO:0007669"/>
    <property type="project" value="TreeGrafter"/>
</dbReference>
<dbReference type="GO" id="GO:0016308">
    <property type="term" value="F:1-phosphatidylinositol-4-phosphate 5-kinase activity"/>
    <property type="evidence" value="ECO:0007669"/>
    <property type="project" value="TreeGrafter"/>
</dbReference>
<dbReference type="CDD" id="cd00139">
    <property type="entry name" value="PIPKc"/>
    <property type="match status" value="1"/>
</dbReference>
<dbReference type="EMBL" id="HBGD01008979">
    <property type="protein sequence ID" value="CAD9084154.1"/>
    <property type="molecule type" value="Transcribed_RNA"/>
</dbReference>
<feature type="compositionally biased region" description="Low complexity" evidence="2">
    <location>
        <begin position="86"/>
        <end position="95"/>
    </location>
</feature>
<dbReference type="SUPFAM" id="SSF56104">
    <property type="entry name" value="SAICAR synthase-like"/>
    <property type="match status" value="1"/>
</dbReference>
<dbReference type="Gene3D" id="1.10.238.10">
    <property type="entry name" value="EF-hand"/>
    <property type="match status" value="1"/>
</dbReference>
<feature type="compositionally biased region" description="Polar residues" evidence="2">
    <location>
        <begin position="734"/>
        <end position="750"/>
    </location>
</feature>
<organism evidence="4">
    <name type="scientific">Percolomonas cosmopolitus</name>
    <dbReference type="NCBI Taxonomy" id="63605"/>
    <lineage>
        <taxon>Eukaryota</taxon>
        <taxon>Discoba</taxon>
        <taxon>Heterolobosea</taxon>
        <taxon>Tetramitia</taxon>
        <taxon>Eutetramitia</taxon>
        <taxon>Percolomonadidae</taxon>
        <taxon>Percolomonas</taxon>
    </lineage>
</organism>
<dbReference type="SUPFAM" id="SSF47473">
    <property type="entry name" value="EF-hand"/>
    <property type="match status" value="1"/>
</dbReference>
<feature type="region of interest" description="Disordered" evidence="2">
    <location>
        <begin position="201"/>
        <end position="235"/>
    </location>
</feature>
<keyword evidence="1" id="KW-0067">ATP-binding</keyword>
<dbReference type="Pfam" id="PF01504">
    <property type="entry name" value="PIP5K"/>
    <property type="match status" value="1"/>
</dbReference>
<dbReference type="InterPro" id="IPR027483">
    <property type="entry name" value="PInositol-4-P-4/5-kinase_C_sf"/>
</dbReference>
<dbReference type="InterPro" id="IPR011990">
    <property type="entry name" value="TPR-like_helical_dom_sf"/>
</dbReference>
<feature type="compositionally biased region" description="Polar residues" evidence="2">
    <location>
        <begin position="55"/>
        <end position="77"/>
    </location>
</feature>
<accession>A0A7S1KST1</accession>
<gene>
    <name evidence="4" type="ORF">PCOS0759_LOCUS7408</name>
</gene>
<dbReference type="InterPro" id="IPR023610">
    <property type="entry name" value="PInositol-4/5-P-5/4-kinase"/>
</dbReference>
<dbReference type="InterPro" id="IPR002498">
    <property type="entry name" value="PInositol-4-P-4/5-kinase_core"/>
</dbReference>
<dbReference type="GO" id="GO:0005886">
    <property type="term" value="C:plasma membrane"/>
    <property type="evidence" value="ECO:0007669"/>
    <property type="project" value="TreeGrafter"/>
</dbReference>
<dbReference type="Gene3D" id="1.25.40.10">
    <property type="entry name" value="Tetratricopeptide repeat domain"/>
    <property type="match status" value="1"/>
</dbReference>
<dbReference type="PANTHER" id="PTHR23086:SF8">
    <property type="entry name" value="PHOSPHATIDYLINOSITOL 5-PHOSPHATE 4-KINASE, ISOFORM A"/>
    <property type="match status" value="1"/>
</dbReference>
<evidence type="ECO:0000256" key="1">
    <source>
        <dbReference type="PROSITE-ProRule" id="PRU00781"/>
    </source>
</evidence>
<dbReference type="AlphaFoldDB" id="A0A7S1KST1"/>
<keyword evidence="1" id="KW-0418">Kinase</keyword>
<sequence length="868" mass="98519">MTVTSTPNSIQIIQSRFLSSVPEISLKFSKEKFGGILEEWRRRREAFGMVENGTVSPTALQSSGGSPTDASPAIDNSTLEHHHNESSVSEISSSADSATDVHKVENRFFLGCCLVKSPHDSDIVNGLALLEDILSTKADWNHKEVLFNICLGHYRKRDTVQAKILCQKLLASFSNHKDGRNLMKVLQYEVKEMRKSRVVRTLHHHQSGTMPTSPLSSSSMVLDESPTKTGNTSNSVFNDETLAAENATTGVIDVDNIVCPPEYKPILKLFSEDELNNLVECFRSLTQGDSMLDVFDMEQFGEGLSVLQFTDFTYSFIFEYFRKCFSSHMVKAMNLTEISPTNSSEDEKSTTINFAQFLCTMGILLKAPIKLQLTLSFAVLDGRDEKGYLTEADIRHQVEMMLSILQFLSLETIPVDRVTKHIVKELKNDNNLYRISRDEEIRIHLEDFIGNGEKNYDRIIGLGILLKPLSGFTLENTLARRGLHSVCGSKNFTDIFNIMLGIRLAQDMFRPLTRSIQPIDFSTCANFSLSHAKKAHTFTDYAPRVFKKIRSFFQISDAEFLFSLAPETFLGRLFLGSWRALSETESDGRSGACFFYTDDGKYVIKNIPSAESAALKRVLPIYYQHLRSYKSSFLVKYLSLFDYDRRSFCIMTNAFQTQREIHEIYDLKGSVVARSNPNGRVMKDMDLKQVLDIGKERRDRLLHVLWSDIDTLLDLKFTDYSLLLGIHSVHGQPRHNSVSTQSPPEVQANNDPHIPKAPPLPDSLTRGRLTLTEQRDILERERLVVHNGGMKFDLSDMMEPDGGIRSRDGHQIYYLCIIDTLTEYTWTKSAERSLKTFKYGAKRRNEISAQPPDVYAMRLKAFIAKILK</sequence>
<dbReference type="Gene3D" id="3.30.800.10">
    <property type="entry name" value="Phosphatidylinositol Phosphate Kinase II Beta"/>
    <property type="match status" value="1"/>
</dbReference>
<feature type="compositionally biased region" description="Low complexity" evidence="2">
    <location>
        <begin position="207"/>
        <end position="220"/>
    </location>
</feature>
<feature type="region of interest" description="Disordered" evidence="2">
    <location>
        <begin position="55"/>
        <end position="95"/>
    </location>
</feature>
<feature type="domain" description="PIPK" evidence="3">
    <location>
        <begin position="475"/>
        <end position="867"/>
    </location>
</feature>
<dbReference type="SMART" id="SM00330">
    <property type="entry name" value="PIPKc"/>
    <property type="match status" value="1"/>
</dbReference>
<keyword evidence="1" id="KW-0547">Nucleotide-binding</keyword>
<dbReference type="InterPro" id="IPR027484">
    <property type="entry name" value="PInositol-4-P-5-kinase_N"/>
</dbReference>
<evidence type="ECO:0000313" key="4">
    <source>
        <dbReference type="EMBL" id="CAD9084154.1"/>
    </source>
</evidence>
<protein>
    <recommendedName>
        <fullName evidence="3">PIPK domain-containing protein</fullName>
    </recommendedName>
</protein>
<feature type="region of interest" description="Disordered" evidence="2">
    <location>
        <begin position="733"/>
        <end position="765"/>
    </location>
</feature>
<reference evidence="4" key="1">
    <citation type="submission" date="2021-01" db="EMBL/GenBank/DDBJ databases">
        <authorList>
            <person name="Corre E."/>
            <person name="Pelletier E."/>
            <person name="Niang G."/>
            <person name="Scheremetjew M."/>
            <person name="Finn R."/>
            <person name="Kale V."/>
            <person name="Holt S."/>
            <person name="Cochrane G."/>
            <person name="Meng A."/>
            <person name="Brown T."/>
            <person name="Cohen L."/>
        </authorList>
    </citation>
    <scope>NUCLEOTIDE SEQUENCE</scope>
    <source>
        <strain evidence="4">WS</strain>
    </source>
</reference>
<dbReference type="GO" id="GO:0005524">
    <property type="term" value="F:ATP binding"/>
    <property type="evidence" value="ECO:0007669"/>
    <property type="project" value="UniProtKB-UniRule"/>
</dbReference>
<proteinExistence type="predicted"/>
<dbReference type="Gene3D" id="3.30.810.10">
    <property type="entry name" value="2-Layer Sandwich"/>
    <property type="match status" value="1"/>
</dbReference>
<dbReference type="PROSITE" id="PS51455">
    <property type="entry name" value="PIPK"/>
    <property type="match status" value="1"/>
</dbReference>
<dbReference type="SUPFAM" id="SSF48452">
    <property type="entry name" value="TPR-like"/>
    <property type="match status" value="1"/>
</dbReference>
<evidence type="ECO:0000259" key="3">
    <source>
        <dbReference type="PROSITE" id="PS51455"/>
    </source>
</evidence>
<dbReference type="PANTHER" id="PTHR23086">
    <property type="entry name" value="PHOSPHATIDYLINOSITOL-4-PHOSPHATE 5-KINASE"/>
    <property type="match status" value="1"/>
</dbReference>
<dbReference type="InterPro" id="IPR011992">
    <property type="entry name" value="EF-hand-dom_pair"/>
</dbReference>
<evidence type="ECO:0000256" key="2">
    <source>
        <dbReference type="SAM" id="MobiDB-lite"/>
    </source>
</evidence>